<dbReference type="EMBL" id="JAGMUX010000002">
    <property type="protein sequence ID" value="KAH7267847.1"/>
    <property type="molecule type" value="Genomic_DNA"/>
</dbReference>
<dbReference type="Proteomes" id="UP000720189">
    <property type="component" value="Unassembled WGS sequence"/>
</dbReference>
<protein>
    <submittedName>
        <fullName evidence="1">Uncharacterized protein</fullName>
    </submittedName>
</protein>
<evidence type="ECO:0000313" key="1">
    <source>
        <dbReference type="EMBL" id="KAH7267847.1"/>
    </source>
</evidence>
<dbReference type="RefSeq" id="XP_046055666.1">
    <property type="nucleotide sequence ID" value="XM_046186731.1"/>
</dbReference>
<proteinExistence type="predicted"/>
<reference evidence="1" key="1">
    <citation type="journal article" date="2021" name="Nat. Commun.">
        <title>Genetic determinants of endophytism in the Arabidopsis root mycobiome.</title>
        <authorList>
            <person name="Mesny F."/>
            <person name="Miyauchi S."/>
            <person name="Thiergart T."/>
            <person name="Pickel B."/>
            <person name="Atanasova L."/>
            <person name="Karlsson M."/>
            <person name="Huettel B."/>
            <person name="Barry K.W."/>
            <person name="Haridas S."/>
            <person name="Chen C."/>
            <person name="Bauer D."/>
            <person name="Andreopoulos W."/>
            <person name="Pangilinan J."/>
            <person name="LaButti K."/>
            <person name="Riley R."/>
            <person name="Lipzen A."/>
            <person name="Clum A."/>
            <person name="Drula E."/>
            <person name="Henrissat B."/>
            <person name="Kohler A."/>
            <person name="Grigoriev I.V."/>
            <person name="Martin F.M."/>
            <person name="Hacquard S."/>
        </authorList>
    </citation>
    <scope>NUCLEOTIDE SEQUENCE</scope>
    <source>
        <strain evidence="1">MPI-CAGE-AT-0023</strain>
    </source>
</reference>
<feature type="non-terminal residue" evidence="1">
    <location>
        <position position="1"/>
    </location>
</feature>
<dbReference type="AlphaFoldDB" id="A0A9P9R6M7"/>
<gene>
    <name evidence="1" type="ORF">BKA55DRAFT_500203</name>
</gene>
<comment type="caution">
    <text evidence="1">The sequence shown here is derived from an EMBL/GenBank/DDBJ whole genome shotgun (WGS) entry which is preliminary data.</text>
</comment>
<name>A0A9P9R6M7_FUSRE</name>
<sequence>IIVINNFTYLTKNILVLYFISYRFNSYYSLILYLFIKVIGKFLIEAREKP</sequence>
<keyword evidence="2" id="KW-1185">Reference proteome</keyword>
<evidence type="ECO:0000313" key="2">
    <source>
        <dbReference type="Proteomes" id="UP000720189"/>
    </source>
</evidence>
<dbReference type="GeneID" id="70216685"/>
<organism evidence="1 2">
    <name type="scientific">Fusarium redolens</name>
    <dbReference type="NCBI Taxonomy" id="48865"/>
    <lineage>
        <taxon>Eukaryota</taxon>
        <taxon>Fungi</taxon>
        <taxon>Dikarya</taxon>
        <taxon>Ascomycota</taxon>
        <taxon>Pezizomycotina</taxon>
        <taxon>Sordariomycetes</taxon>
        <taxon>Hypocreomycetidae</taxon>
        <taxon>Hypocreales</taxon>
        <taxon>Nectriaceae</taxon>
        <taxon>Fusarium</taxon>
        <taxon>Fusarium redolens species complex</taxon>
    </lineage>
</organism>
<accession>A0A9P9R6M7</accession>